<evidence type="ECO:0000256" key="1">
    <source>
        <dbReference type="ARBA" id="ARBA00005417"/>
    </source>
</evidence>
<proteinExistence type="inferred from homology"/>
<feature type="domain" description="ABC transporter" evidence="5">
    <location>
        <begin position="8"/>
        <end position="247"/>
    </location>
</feature>
<evidence type="ECO:0000256" key="3">
    <source>
        <dbReference type="ARBA" id="ARBA00022741"/>
    </source>
</evidence>
<gene>
    <name evidence="6" type="ORF">NKI36_21760</name>
</gene>
<comment type="similarity">
    <text evidence="1">Belongs to the ABC transporter superfamily.</text>
</comment>
<dbReference type="InterPro" id="IPR027417">
    <property type="entry name" value="P-loop_NTPase"/>
</dbReference>
<keyword evidence="2" id="KW-0813">Transport</keyword>
<dbReference type="Proteomes" id="UP001433071">
    <property type="component" value="Unassembled WGS sequence"/>
</dbReference>
<evidence type="ECO:0000313" key="7">
    <source>
        <dbReference type="Proteomes" id="UP001433071"/>
    </source>
</evidence>
<evidence type="ECO:0000256" key="2">
    <source>
        <dbReference type="ARBA" id="ARBA00022448"/>
    </source>
</evidence>
<dbReference type="SMART" id="SM00382">
    <property type="entry name" value="AAA"/>
    <property type="match status" value="1"/>
</dbReference>
<dbReference type="Gene3D" id="2.70.50.60">
    <property type="entry name" value="abc- transporter (atp binding component) like domain"/>
    <property type="match status" value="1"/>
</dbReference>
<dbReference type="RefSeq" id="WP_352559976.1">
    <property type="nucleotide sequence ID" value="NZ_JAMYQB010000019.1"/>
</dbReference>
<dbReference type="Pfam" id="PF14524">
    <property type="entry name" value="Wzt_C"/>
    <property type="match status" value="1"/>
</dbReference>
<dbReference type="InterPro" id="IPR003439">
    <property type="entry name" value="ABC_transporter-like_ATP-bd"/>
</dbReference>
<dbReference type="PANTHER" id="PTHR46743">
    <property type="entry name" value="TEICHOIC ACIDS EXPORT ATP-BINDING PROTEIN TAGH"/>
    <property type="match status" value="1"/>
</dbReference>
<dbReference type="GO" id="GO:0005524">
    <property type="term" value="F:ATP binding"/>
    <property type="evidence" value="ECO:0007669"/>
    <property type="project" value="UniProtKB-KW"/>
</dbReference>
<dbReference type="Pfam" id="PF00005">
    <property type="entry name" value="ABC_tran"/>
    <property type="match status" value="1"/>
</dbReference>
<evidence type="ECO:0000313" key="6">
    <source>
        <dbReference type="EMBL" id="MER9406664.1"/>
    </source>
</evidence>
<dbReference type="CDD" id="cd10147">
    <property type="entry name" value="Wzt_C-like"/>
    <property type="match status" value="1"/>
</dbReference>
<protein>
    <submittedName>
        <fullName evidence="6">ABC transporter ATP-binding protein</fullName>
    </submittedName>
</protein>
<evidence type="ECO:0000259" key="5">
    <source>
        <dbReference type="PROSITE" id="PS50893"/>
    </source>
</evidence>
<comment type="caution">
    <text evidence="6">The sequence shown here is derived from an EMBL/GenBank/DDBJ whole genome shotgun (WGS) entry which is preliminary data.</text>
</comment>
<keyword evidence="3" id="KW-0547">Nucleotide-binding</keyword>
<dbReference type="InterPro" id="IPR003593">
    <property type="entry name" value="AAA+_ATPase"/>
</dbReference>
<reference evidence="6 7" key="1">
    <citation type="journal article" date="2024" name="Proc. Natl. Acad. Sci. U.S.A.">
        <title>The evolutionary genomics of adaptation to stress in wild rhizobium bacteria.</title>
        <authorList>
            <person name="Kehlet-Delgado H."/>
            <person name="Montoya A.P."/>
            <person name="Jensen K.T."/>
            <person name="Wendlandt C.E."/>
            <person name="Dexheimer C."/>
            <person name="Roberts M."/>
            <person name="Torres Martinez L."/>
            <person name="Friesen M.L."/>
            <person name="Griffitts J.S."/>
            <person name="Porter S.S."/>
        </authorList>
    </citation>
    <scope>NUCLEOTIDE SEQUENCE [LARGE SCALE GENOMIC DNA]</scope>
    <source>
        <strain evidence="6 7">M0641</strain>
    </source>
</reference>
<dbReference type="CDD" id="cd03220">
    <property type="entry name" value="ABC_KpsT_Wzt"/>
    <property type="match status" value="1"/>
</dbReference>
<dbReference type="EMBL" id="JAMYQB010000019">
    <property type="protein sequence ID" value="MER9406664.1"/>
    <property type="molecule type" value="Genomic_DNA"/>
</dbReference>
<dbReference type="Gene3D" id="3.40.50.300">
    <property type="entry name" value="P-loop containing nucleotide triphosphate hydrolases"/>
    <property type="match status" value="1"/>
</dbReference>
<dbReference type="InterPro" id="IPR029439">
    <property type="entry name" value="Wzt_C"/>
</dbReference>
<dbReference type="InterPro" id="IPR015860">
    <property type="entry name" value="ABC_transpr_TagH-like"/>
</dbReference>
<accession>A0ABV1Z430</accession>
<dbReference type="SUPFAM" id="SSF52540">
    <property type="entry name" value="P-loop containing nucleoside triphosphate hydrolases"/>
    <property type="match status" value="1"/>
</dbReference>
<keyword evidence="4 6" id="KW-0067">ATP-binding</keyword>
<name>A0ABV1Z430_9HYPH</name>
<dbReference type="PROSITE" id="PS50893">
    <property type="entry name" value="ABC_TRANSPORTER_2"/>
    <property type="match status" value="1"/>
</dbReference>
<dbReference type="InterPro" id="IPR050683">
    <property type="entry name" value="Bact_Polysacc_Export_ATP-bd"/>
</dbReference>
<organism evidence="6 7">
    <name type="scientific">Mesorhizobium caraganae</name>
    <dbReference type="NCBI Taxonomy" id="483206"/>
    <lineage>
        <taxon>Bacteria</taxon>
        <taxon>Pseudomonadati</taxon>
        <taxon>Pseudomonadota</taxon>
        <taxon>Alphaproteobacteria</taxon>
        <taxon>Hyphomicrobiales</taxon>
        <taxon>Phyllobacteriaceae</taxon>
        <taxon>Mesorhizobium</taxon>
    </lineage>
</organism>
<evidence type="ECO:0000256" key="4">
    <source>
        <dbReference type="ARBA" id="ARBA00022840"/>
    </source>
</evidence>
<sequence>MTNNDVAIRLQDVTKVYRIYARPEDRFIQMATLGRVRRFREYPALRGVSFEVFRGETVGIIGRNGSGKSTLLQLIAGGLHPTSGTIENKGKLYSLQLGTGFNPEFTGRENAYLGAAILGMLRSDAAARMDSILEFAGIGDFIDQPVKTYSSGMYARLAFAVAAHLPTEILLVDEVMAVGDLAFSQKCMRFIHEFKSRGTLLLCAHDLASVMALCSRVIWVDGGRIRMIGETKAVCDEYRRTIELEGDSTAELKFGGRRGERPPEILPAPDHRSEMLRSSSLANEIKVFDFDDDAPWIGARLGSIVSAGLKDATGSPVVSLSGGENVVFEIKAQAHVDLASPLLGFNVRDRHGQVVFGDNTYLTYRNNGLVMRAGETIIAKFAFQMPYLRTGDYGVTVALVTGSQTEHTKQHHIEDAIFIHVVSSHVAKGLVGIPMQSITMEVVNQDGHELST</sequence>
<keyword evidence="7" id="KW-1185">Reference proteome</keyword>
<dbReference type="PANTHER" id="PTHR46743:SF2">
    <property type="entry name" value="TEICHOIC ACIDS EXPORT ATP-BINDING PROTEIN TAGH"/>
    <property type="match status" value="1"/>
</dbReference>